<dbReference type="PANTHER" id="PTHR13275:SF4">
    <property type="entry name" value="VACUOLAR PROTEIN SORTING-ASSOCIATED PROTEIN 72 HOMOLOG"/>
    <property type="match status" value="1"/>
</dbReference>
<evidence type="ECO:0000259" key="3">
    <source>
        <dbReference type="SMART" id="SM00993"/>
    </source>
</evidence>
<feature type="compositionally biased region" description="Polar residues" evidence="2">
    <location>
        <begin position="171"/>
        <end position="180"/>
    </location>
</feature>
<comment type="similarity">
    <text evidence="1">Belongs to the VPS72/YL1 family.</text>
</comment>
<feature type="compositionally biased region" description="Acidic residues" evidence="2">
    <location>
        <begin position="49"/>
        <end position="64"/>
    </location>
</feature>
<feature type="compositionally biased region" description="Acidic residues" evidence="2">
    <location>
        <begin position="72"/>
        <end position="98"/>
    </location>
</feature>
<feature type="compositionally biased region" description="Polar residues" evidence="2">
    <location>
        <begin position="322"/>
        <end position="338"/>
    </location>
</feature>
<accession>A0A316UZL9</accession>
<dbReference type="GO" id="GO:0005634">
    <property type="term" value="C:nucleus"/>
    <property type="evidence" value="ECO:0007669"/>
    <property type="project" value="TreeGrafter"/>
</dbReference>
<dbReference type="GeneID" id="37027020"/>
<sequence length="709" mass="76270">MASSSPPPGGVDDGGDHGIETVQALALGRSKRSTAGNRMRALLDKQTDLDDDDMFREEADDDEFAAVKEVQEDIFDSDFGDSSEDEGAAANGDDDEEAGERQLEEEAQQKQRAAAKKRQAANRMAPSVIRRPKPTKTGDTAPSKSKRISFAPEASPFDGSSSNRRVSSRRATVQSALDTQSRLEEAEARRLQHPMVRNPPKQNQKPSLTQDELIHLALDREEENRKSLKEYYEGEEERKRAEMARDKSELPSSWLRWRSVRAVRAKTPPIAAAAVNGRAGQGEAAVPEEASPLVQVMDDVATGAKEQTQSSVRQGEDESLSVKETAQVQAEVQASTGADESLATAATAESDQSFETPPPRDLADGDQSMSNTRAEPNEADGKPTPQKAQHNPPIAQEPYDSLAQQANHDTSVQEHRASSSQPQRPVDVTLDPVLEARKVAAAHTTATSAPQSVAPTSPSRLESRNIVSLHFAHRPSNNIEGRLEQLNALFGNHVDWTSAPIVSHRNRPMRPRASLCAITGKTARYMDAKTGIPFADVRAAKVLRRLQGLDQHAEGEGWEWMELTTVPGAGGQSEDRERSQSVVQSEDQPAEPVKKKGGRKSGRGAANGRPEGFLTGFWSDSYPRSTGSTAAGSGSATATAGSSITPGLGRSISTSSSSAISSGPRKRKSAFYYDYSGIAPGDEKAIMERALALPEGTTRSGRARGVASG</sequence>
<dbReference type="OrthoDB" id="78296at2759"/>
<dbReference type="STRING" id="1569628.A0A316UZL9"/>
<proteinExistence type="inferred from homology"/>
<evidence type="ECO:0000256" key="1">
    <source>
        <dbReference type="ARBA" id="ARBA00006832"/>
    </source>
</evidence>
<feature type="region of interest" description="Disordered" evidence="2">
    <location>
        <begin position="27"/>
        <end position="209"/>
    </location>
</feature>
<dbReference type="InterPro" id="IPR046757">
    <property type="entry name" value="YL1_N"/>
</dbReference>
<protein>
    <submittedName>
        <fullName evidence="4">YL1-domain-containing protein</fullName>
    </submittedName>
</protein>
<feature type="compositionally biased region" description="Basic and acidic residues" evidence="2">
    <location>
        <begin position="181"/>
        <end position="190"/>
    </location>
</feature>
<dbReference type="InterPro" id="IPR013272">
    <property type="entry name" value="Vps72/YL1_C"/>
</dbReference>
<gene>
    <name evidence="4" type="ORF">BDZ90DRAFT_229746</name>
</gene>
<feature type="compositionally biased region" description="Polar residues" evidence="2">
    <location>
        <begin position="444"/>
        <end position="460"/>
    </location>
</feature>
<dbReference type="PANTHER" id="PTHR13275">
    <property type="entry name" value="YL-1 PROTEIN TRANSCRIPTION FACTOR-LIKE 1"/>
    <property type="match status" value="1"/>
</dbReference>
<keyword evidence="5" id="KW-1185">Reference proteome</keyword>
<feature type="compositionally biased region" description="Low complexity" evidence="2">
    <location>
        <begin position="651"/>
        <end position="662"/>
    </location>
</feature>
<dbReference type="Proteomes" id="UP000245884">
    <property type="component" value="Unassembled WGS sequence"/>
</dbReference>
<reference evidence="4 5" key="1">
    <citation type="journal article" date="2018" name="Mol. Biol. Evol.">
        <title>Broad Genomic Sampling Reveals a Smut Pathogenic Ancestry of the Fungal Clade Ustilaginomycotina.</title>
        <authorList>
            <person name="Kijpornyongpan T."/>
            <person name="Mondo S.J."/>
            <person name="Barry K."/>
            <person name="Sandor L."/>
            <person name="Lee J."/>
            <person name="Lipzen A."/>
            <person name="Pangilinan J."/>
            <person name="LaButti K."/>
            <person name="Hainaut M."/>
            <person name="Henrissat B."/>
            <person name="Grigoriev I.V."/>
            <person name="Spatafora J.W."/>
            <person name="Aime M.C."/>
        </authorList>
    </citation>
    <scope>NUCLEOTIDE SEQUENCE [LARGE SCALE GENOMIC DNA]</scope>
    <source>
        <strain evidence="4 5">MCA 5214</strain>
    </source>
</reference>
<feature type="domain" description="Vps72/YL1 C-terminal" evidence="3">
    <location>
        <begin position="514"/>
        <end position="543"/>
    </location>
</feature>
<feature type="compositionally biased region" description="Basic and acidic residues" evidence="2">
    <location>
        <begin position="99"/>
        <end position="109"/>
    </location>
</feature>
<feature type="region of interest" description="Disordered" evidence="2">
    <location>
        <begin position="441"/>
        <end position="461"/>
    </location>
</feature>
<name>A0A316UZL9_9BASI</name>
<feature type="non-terminal residue" evidence="4">
    <location>
        <position position="709"/>
    </location>
</feature>
<evidence type="ECO:0000313" key="5">
    <source>
        <dbReference type="Proteomes" id="UP000245884"/>
    </source>
</evidence>
<dbReference type="SMART" id="SM00993">
    <property type="entry name" value="YL1_C"/>
    <property type="match status" value="1"/>
</dbReference>
<dbReference type="Pfam" id="PF08265">
    <property type="entry name" value="YL1_C"/>
    <property type="match status" value="1"/>
</dbReference>
<organism evidence="4 5">
    <name type="scientific">Jaminaea rosea</name>
    <dbReference type="NCBI Taxonomy" id="1569628"/>
    <lineage>
        <taxon>Eukaryota</taxon>
        <taxon>Fungi</taxon>
        <taxon>Dikarya</taxon>
        <taxon>Basidiomycota</taxon>
        <taxon>Ustilaginomycotina</taxon>
        <taxon>Exobasidiomycetes</taxon>
        <taxon>Microstromatales</taxon>
        <taxon>Microstromatales incertae sedis</taxon>
        <taxon>Jaminaea</taxon>
    </lineage>
</organism>
<dbReference type="AlphaFoldDB" id="A0A316UZL9"/>
<feature type="compositionally biased region" description="Low complexity" evidence="2">
    <location>
        <begin position="625"/>
        <end position="643"/>
    </location>
</feature>
<feature type="compositionally biased region" description="Polar residues" evidence="2">
    <location>
        <begin position="200"/>
        <end position="209"/>
    </location>
</feature>
<evidence type="ECO:0000313" key="4">
    <source>
        <dbReference type="EMBL" id="PWN30749.1"/>
    </source>
</evidence>
<dbReference type="Pfam" id="PF05764">
    <property type="entry name" value="YL1"/>
    <property type="match status" value="1"/>
</dbReference>
<dbReference type="RefSeq" id="XP_025365361.1">
    <property type="nucleotide sequence ID" value="XM_025505197.1"/>
</dbReference>
<evidence type="ECO:0000256" key="2">
    <source>
        <dbReference type="SAM" id="MobiDB-lite"/>
    </source>
</evidence>
<feature type="region of interest" description="Disordered" evidence="2">
    <location>
        <begin position="276"/>
        <end position="426"/>
    </location>
</feature>
<feature type="region of interest" description="Disordered" evidence="2">
    <location>
        <begin position="566"/>
        <end position="666"/>
    </location>
</feature>
<dbReference type="EMBL" id="KZ819662">
    <property type="protein sequence ID" value="PWN30749.1"/>
    <property type="molecule type" value="Genomic_DNA"/>
</dbReference>